<dbReference type="OrthoDB" id="2472117at2"/>
<comment type="caution">
    <text evidence="7">The sequence shown here is derived from an EMBL/GenBank/DDBJ whole genome shotgun (WGS) entry which is preliminary data.</text>
</comment>
<dbReference type="Proteomes" id="UP000282028">
    <property type="component" value="Unassembled WGS sequence"/>
</dbReference>
<keyword evidence="8" id="KW-1185">Reference proteome</keyword>
<reference evidence="7 8" key="1">
    <citation type="submission" date="2018-10" db="EMBL/GenBank/DDBJ databases">
        <title>Phylogenomics of Brevibacillus.</title>
        <authorList>
            <person name="Dunlap C."/>
        </authorList>
    </citation>
    <scope>NUCLEOTIDE SEQUENCE [LARGE SCALE GENOMIC DNA]</scope>
    <source>
        <strain evidence="7 8">JCM 12215</strain>
    </source>
</reference>
<evidence type="ECO:0000313" key="8">
    <source>
        <dbReference type="Proteomes" id="UP000282028"/>
    </source>
</evidence>
<keyword evidence="3" id="KW-0378">Hydrolase</keyword>
<name>A0A3M8CMJ4_9BACL</name>
<evidence type="ECO:0000256" key="3">
    <source>
        <dbReference type="ARBA" id="ARBA00022801"/>
    </source>
</evidence>
<dbReference type="GO" id="GO:0008237">
    <property type="term" value="F:metallopeptidase activity"/>
    <property type="evidence" value="ECO:0007669"/>
    <property type="project" value="UniProtKB-KW"/>
</dbReference>
<dbReference type="Pfam" id="PF14464">
    <property type="entry name" value="Prok-JAB"/>
    <property type="match status" value="1"/>
</dbReference>
<evidence type="ECO:0000313" key="7">
    <source>
        <dbReference type="EMBL" id="RNB76924.1"/>
    </source>
</evidence>
<keyword evidence="2" id="KW-0479">Metal-binding</keyword>
<keyword evidence="1" id="KW-0645">Protease</keyword>
<dbReference type="EMBL" id="RHHR01000003">
    <property type="protein sequence ID" value="RNB76924.1"/>
    <property type="molecule type" value="Genomic_DNA"/>
</dbReference>
<keyword evidence="4" id="KW-0862">Zinc</keyword>
<dbReference type="AlphaFoldDB" id="A0A3M8CMJ4"/>
<evidence type="ECO:0000256" key="2">
    <source>
        <dbReference type="ARBA" id="ARBA00022723"/>
    </source>
</evidence>
<protein>
    <recommendedName>
        <fullName evidence="6">JAB domain-containing protein</fullName>
    </recommendedName>
</protein>
<sequence>MTTLYITPKAWKQIETAVRKDPSLETGGVMMGYALGDEKWVVTYASDPGPKAIHRPTSIFFDDEHLRKLVRKLSRNRRWQYIGDWHSHTIRRLSPSKGDKRTIWYKANQSEYTSTSPLMLIVGLGRQKQLQARGFILGNSLREVGKIELYDRQAHRQNGETSP</sequence>
<dbReference type="Gene3D" id="3.40.140.10">
    <property type="entry name" value="Cytidine Deaminase, domain 2"/>
    <property type="match status" value="1"/>
</dbReference>
<feature type="domain" description="JAB" evidence="6">
    <location>
        <begin position="10"/>
        <end position="124"/>
    </location>
</feature>
<keyword evidence="5" id="KW-0482">Metalloprotease</keyword>
<proteinExistence type="predicted"/>
<organism evidence="7 8">
    <name type="scientific">Brevibacillus invocatus</name>
    <dbReference type="NCBI Taxonomy" id="173959"/>
    <lineage>
        <taxon>Bacteria</taxon>
        <taxon>Bacillati</taxon>
        <taxon>Bacillota</taxon>
        <taxon>Bacilli</taxon>
        <taxon>Bacillales</taxon>
        <taxon>Paenibacillaceae</taxon>
        <taxon>Brevibacillus</taxon>
    </lineage>
</organism>
<dbReference type="GO" id="GO:0046872">
    <property type="term" value="F:metal ion binding"/>
    <property type="evidence" value="ECO:0007669"/>
    <property type="project" value="UniProtKB-KW"/>
</dbReference>
<evidence type="ECO:0000256" key="4">
    <source>
        <dbReference type="ARBA" id="ARBA00022833"/>
    </source>
</evidence>
<dbReference type="RefSeq" id="WP_122907284.1">
    <property type="nucleotide sequence ID" value="NZ_CBCSBE010000016.1"/>
</dbReference>
<evidence type="ECO:0000259" key="6">
    <source>
        <dbReference type="Pfam" id="PF14464"/>
    </source>
</evidence>
<gene>
    <name evidence="7" type="ORF">EDM52_01685</name>
</gene>
<dbReference type="SUPFAM" id="SSF102712">
    <property type="entry name" value="JAB1/MPN domain"/>
    <property type="match status" value="1"/>
</dbReference>
<dbReference type="InterPro" id="IPR028090">
    <property type="entry name" value="JAB_dom_prok"/>
</dbReference>
<evidence type="ECO:0000256" key="5">
    <source>
        <dbReference type="ARBA" id="ARBA00023049"/>
    </source>
</evidence>
<accession>A0A3M8CMJ4</accession>
<dbReference type="GO" id="GO:0006508">
    <property type="term" value="P:proteolysis"/>
    <property type="evidence" value="ECO:0007669"/>
    <property type="project" value="UniProtKB-KW"/>
</dbReference>
<evidence type="ECO:0000256" key="1">
    <source>
        <dbReference type="ARBA" id="ARBA00022670"/>
    </source>
</evidence>